<evidence type="ECO:0000313" key="3">
    <source>
        <dbReference type="Proteomes" id="UP001148018"/>
    </source>
</evidence>
<reference evidence="2" key="1">
    <citation type="submission" date="2022-07" db="EMBL/GenBank/DDBJ databases">
        <title>Chromosome-level genome of Muraenolepis orangiensis.</title>
        <authorList>
            <person name="Kim J."/>
        </authorList>
    </citation>
    <scope>NUCLEOTIDE SEQUENCE</scope>
    <source>
        <strain evidence="2">KU_S4_2022</strain>
        <tissue evidence="2">Muscle</tissue>
    </source>
</reference>
<organism evidence="2 3">
    <name type="scientific">Muraenolepis orangiensis</name>
    <name type="common">Patagonian moray cod</name>
    <dbReference type="NCBI Taxonomy" id="630683"/>
    <lineage>
        <taxon>Eukaryota</taxon>
        <taxon>Metazoa</taxon>
        <taxon>Chordata</taxon>
        <taxon>Craniata</taxon>
        <taxon>Vertebrata</taxon>
        <taxon>Euteleostomi</taxon>
        <taxon>Actinopterygii</taxon>
        <taxon>Neopterygii</taxon>
        <taxon>Teleostei</taxon>
        <taxon>Neoteleostei</taxon>
        <taxon>Acanthomorphata</taxon>
        <taxon>Zeiogadaria</taxon>
        <taxon>Gadariae</taxon>
        <taxon>Gadiformes</taxon>
        <taxon>Muraenolepidoidei</taxon>
        <taxon>Muraenolepididae</taxon>
        <taxon>Muraenolepis</taxon>
    </lineage>
</organism>
<dbReference type="EMBL" id="JANIIK010000114">
    <property type="protein sequence ID" value="KAJ3590209.1"/>
    <property type="molecule type" value="Genomic_DNA"/>
</dbReference>
<sequence>MALSGAERAMWSTTCQRFSLGQPCFPPPKFDLDVDRWGRFGPDLGGWGGGVVALTRHADIPCSGLAGFLRTACPSGQDPSACACERHTTPRSLDRPSSL</sequence>
<protein>
    <submittedName>
        <fullName evidence="2">Uncharacterized protein</fullName>
    </submittedName>
</protein>
<feature type="region of interest" description="Disordered" evidence="1">
    <location>
        <begin position="77"/>
        <end position="99"/>
    </location>
</feature>
<dbReference type="AlphaFoldDB" id="A0A9Q0DJ94"/>
<evidence type="ECO:0000256" key="1">
    <source>
        <dbReference type="SAM" id="MobiDB-lite"/>
    </source>
</evidence>
<feature type="compositionally biased region" description="Basic and acidic residues" evidence="1">
    <location>
        <begin position="84"/>
        <end position="99"/>
    </location>
</feature>
<keyword evidence="3" id="KW-1185">Reference proteome</keyword>
<evidence type="ECO:0000313" key="2">
    <source>
        <dbReference type="EMBL" id="KAJ3590209.1"/>
    </source>
</evidence>
<comment type="caution">
    <text evidence="2">The sequence shown here is derived from an EMBL/GenBank/DDBJ whole genome shotgun (WGS) entry which is preliminary data.</text>
</comment>
<accession>A0A9Q0DJ94</accession>
<proteinExistence type="predicted"/>
<dbReference type="Proteomes" id="UP001148018">
    <property type="component" value="Unassembled WGS sequence"/>
</dbReference>
<gene>
    <name evidence="2" type="ORF">NHX12_008163</name>
</gene>
<name>A0A9Q0DJ94_9TELE</name>